<feature type="non-terminal residue" evidence="4">
    <location>
        <position position="252"/>
    </location>
</feature>
<keyword evidence="2" id="KW-0436">Ligase</keyword>
<organism evidence="4">
    <name type="scientific">marine metagenome</name>
    <dbReference type="NCBI Taxonomy" id="408172"/>
    <lineage>
        <taxon>unclassified sequences</taxon>
        <taxon>metagenomes</taxon>
        <taxon>ecological metagenomes</taxon>
    </lineage>
</organism>
<sequence>IEFLFDVFKEYEFSDSIIWKGKKLSYRFLIDNIEKYQLLIDKYQIKEGSVVALEGDFSPNSIALLLALIEKTCIIVPLTNTSKKNENKLFSIAQVEFVFRINENDVITTETVSNKTDNYYYKLIRERKHPGLVLFTSGTSSDPKAAVHNFFALLEKFKTRRKALRTLNFLLFDHWGGLNTMFHILSNGGTVIATRDRNPENVCKLIKLHQIELLPASPTFLNLMLLSKAYENYDLSSLKIISYGTEPMPEST</sequence>
<dbReference type="InterPro" id="IPR000873">
    <property type="entry name" value="AMP-dep_synth/lig_dom"/>
</dbReference>
<proteinExistence type="inferred from homology"/>
<protein>
    <recommendedName>
        <fullName evidence="3">AMP-dependent synthetase/ligase domain-containing protein</fullName>
    </recommendedName>
</protein>
<dbReference type="SUPFAM" id="SSF56801">
    <property type="entry name" value="Acetyl-CoA synthetase-like"/>
    <property type="match status" value="1"/>
</dbReference>
<dbReference type="PANTHER" id="PTHR24096">
    <property type="entry name" value="LONG-CHAIN-FATTY-ACID--COA LIGASE"/>
    <property type="match status" value="1"/>
</dbReference>
<dbReference type="EMBL" id="UINC01190990">
    <property type="protein sequence ID" value="SVE05404.1"/>
    <property type="molecule type" value="Genomic_DNA"/>
</dbReference>
<comment type="similarity">
    <text evidence="1">Belongs to the ATP-dependent AMP-binding enzyme family.</text>
</comment>
<dbReference type="Gene3D" id="3.40.50.12780">
    <property type="entry name" value="N-terminal domain of ligase-like"/>
    <property type="match status" value="1"/>
</dbReference>
<evidence type="ECO:0000259" key="3">
    <source>
        <dbReference type="Pfam" id="PF00501"/>
    </source>
</evidence>
<accession>A0A383ACJ9</accession>
<feature type="domain" description="AMP-dependent synthetase/ligase" evidence="3">
    <location>
        <begin position="17"/>
        <end position="251"/>
    </location>
</feature>
<feature type="non-terminal residue" evidence="4">
    <location>
        <position position="1"/>
    </location>
</feature>
<gene>
    <name evidence="4" type="ORF">METZ01_LOCUS458258</name>
</gene>
<dbReference type="InterPro" id="IPR020845">
    <property type="entry name" value="AMP-binding_CS"/>
</dbReference>
<reference evidence="4" key="1">
    <citation type="submission" date="2018-05" db="EMBL/GenBank/DDBJ databases">
        <authorList>
            <person name="Lanie J.A."/>
            <person name="Ng W.-L."/>
            <person name="Kazmierczak K.M."/>
            <person name="Andrzejewski T.M."/>
            <person name="Davidsen T.M."/>
            <person name="Wayne K.J."/>
            <person name="Tettelin H."/>
            <person name="Glass J.I."/>
            <person name="Rusch D."/>
            <person name="Podicherti R."/>
            <person name="Tsui H.-C.T."/>
            <person name="Winkler M.E."/>
        </authorList>
    </citation>
    <scope>NUCLEOTIDE SEQUENCE</scope>
</reference>
<dbReference type="InterPro" id="IPR042099">
    <property type="entry name" value="ANL_N_sf"/>
</dbReference>
<dbReference type="Pfam" id="PF00501">
    <property type="entry name" value="AMP-binding"/>
    <property type="match status" value="1"/>
</dbReference>
<evidence type="ECO:0000256" key="2">
    <source>
        <dbReference type="ARBA" id="ARBA00022598"/>
    </source>
</evidence>
<dbReference type="PANTHER" id="PTHR24096:SF149">
    <property type="entry name" value="AMP-BINDING DOMAIN-CONTAINING PROTEIN-RELATED"/>
    <property type="match status" value="1"/>
</dbReference>
<dbReference type="GO" id="GO:0016405">
    <property type="term" value="F:CoA-ligase activity"/>
    <property type="evidence" value="ECO:0007669"/>
    <property type="project" value="TreeGrafter"/>
</dbReference>
<dbReference type="AlphaFoldDB" id="A0A383ACJ9"/>
<dbReference type="PROSITE" id="PS00455">
    <property type="entry name" value="AMP_BINDING"/>
    <property type="match status" value="1"/>
</dbReference>
<name>A0A383ACJ9_9ZZZZ</name>
<evidence type="ECO:0000313" key="4">
    <source>
        <dbReference type="EMBL" id="SVE05404.1"/>
    </source>
</evidence>
<evidence type="ECO:0000256" key="1">
    <source>
        <dbReference type="ARBA" id="ARBA00006432"/>
    </source>
</evidence>